<feature type="transmembrane region" description="Helical" evidence="6">
    <location>
        <begin position="447"/>
        <end position="466"/>
    </location>
</feature>
<dbReference type="SUPFAM" id="SSF103473">
    <property type="entry name" value="MFS general substrate transporter"/>
    <property type="match status" value="1"/>
</dbReference>
<proteinExistence type="predicted"/>
<feature type="transmembrane region" description="Helical" evidence="6">
    <location>
        <begin position="180"/>
        <end position="202"/>
    </location>
</feature>
<feature type="transmembrane region" description="Helical" evidence="6">
    <location>
        <begin position="513"/>
        <end position="535"/>
    </location>
</feature>
<dbReference type="InterPro" id="IPR011701">
    <property type="entry name" value="MFS"/>
</dbReference>
<evidence type="ECO:0000313" key="8">
    <source>
        <dbReference type="EMBL" id="KAK0614862.1"/>
    </source>
</evidence>
<reference evidence="8" key="1">
    <citation type="submission" date="2023-06" db="EMBL/GenBank/DDBJ databases">
        <title>Genome-scale phylogeny and comparative genomics of the fungal order Sordariales.</title>
        <authorList>
            <consortium name="Lawrence Berkeley National Laboratory"/>
            <person name="Hensen N."/>
            <person name="Bonometti L."/>
            <person name="Westerberg I."/>
            <person name="Brannstrom I.O."/>
            <person name="Guillou S."/>
            <person name="Cros-Aarteil S."/>
            <person name="Calhoun S."/>
            <person name="Haridas S."/>
            <person name="Kuo A."/>
            <person name="Mondo S."/>
            <person name="Pangilinan J."/>
            <person name="Riley R."/>
            <person name="LaButti K."/>
            <person name="Andreopoulos B."/>
            <person name="Lipzen A."/>
            <person name="Chen C."/>
            <person name="Yanf M."/>
            <person name="Daum C."/>
            <person name="Ng V."/>
            <person name="Clum A."/>
            <person name="Steindorff A."/>
            <person name="Ohm R."/>
            <person name="Martin F."/>
            <person name="Silar P."/>
            <person name="Natvig D."/>
            <person name="Lalanne C."/>
            <person name="Gautier V."/>
            <person name="Ament-velasquez S.L."/>
            <person name="Kruys A."/>
            <person name="Hutchinson M.I."/>
            <person name="Powell A.J."/>
            <person name="Barry K."/>
            <person name="Miller A.N."/>
            <person name="Grigoriev I.V."/>
            <person name="Debuchy R."/>
            <person name="Gladieux P."/>
            <person name="Thoren M.H."/>
            <person name="Johannesson H."/>
        </authorList>
    </citation>
    <scope>NUCLEOTIDE SEQUENCE</scope>
    <source>
        <strain evidence="8">SMH3391-2</strain>
    </source>
</reference>
<evidence type="ECO:0000256" key="3">
    <source>
        <dbReference type="ARBA" id="ARBA00022989"/>
    </source>
</evidence>
<dbReference type="GO" id="GO:0022857">
    <property type="term" value="F:transmembrane transporter activity"/>
    <property type="evidence" value="ECO:0007669"/>
    <property type="project" value="InterPro"/>
</dbReference>
<dbReference type="Pfam" id="PF07690">
    <property type="entry name" value="MFS_1"/>
    <property type="match status" value="1"/>
</dbReference>
<feature type="transmembrane region" description="Helical" evidence="6">
    <location>
        <begin position="155"/>
        <end position="173"/>
    </location>
</feature>
<feature type="transmembrane region" description="Helical" evidence="6">
    <location>
        <begin position="392"/>
        <end position="415"/>
    </location>
</feature>
<keyword evidence="9" id="KW-1185">Reference proteome</keyword>
<feature type="transmembrane region" description="Helical" evidence="6">
    <location>
        <begin position="214"/>
        <end position="235"/>
    </location>
</feature>
<name>A0AA39WGB6_9PEZI</name>
<feature type="transmembrane region" description="Helical" evidence="6">
    <location>
        <begin position="247"/>
        <end position="264"/>
    </location>
</feature>
<dbReference type="EMBL" id="JAULSR010000007">
    <property type="protein sequence ID" value="KAK0614862.1"/>
    <property type="molecule type" value="Genomic_DNA"/>
</dbReference>
<dbReference type="Gene3D" id="1.20.1250.20">
    <property type="entry name" value="MFS general substrate transporter like domains"/>
    <property type="match status" value="1"/>
</dbReference>
<feature type="transmembrane region" description="Helical" evidence="6">
    <location>
        <begin position="306"/>
        <end position="333"/>
    </location>
</feature>
<dbReference type="PANTHER" id="PTHR23502:SF47">
    <property type="entry name" value="MAJOR FACILITATOR SUPERFAMILY (MFS) PROFILE DOMAIN-CONTAINING PROTEIN-RELATED"/>
    <property type="match status" value="1"/>
</dbReference>
<protein>
    <submittedName>
        <fullName evidence="8">MFS transporter</fullName>
    </submittedName>
</protein>
<keyword evidence="4 6" id="KW-0472">Membrane</keyword>
<feature type="transmembrane region" description="Helical" evidence="6">
    <location>
        <begin position="345"/>
        <end position="372"/>
    </location>
</feature>
<accession>A0AA39WGB6</accession>
<evidence type="ECO:0000256" key="1">
    <source>
        <dbReference type="ARBA" id="ARBA00004141"/>
    </source>
</evidence>
<feature type="transmembrane region" description="Helical" evidence="6">
    <location>
        <begin position="120"/>
        <end position="143"/>
    </location>
</feature>
<dbReference type="InterPro" id="IPR036259">
    <property type="entry name" value="MFS_trans_sf"/>
</dbReference>
<organism evidence="8 9">
    <name type="scientific">Bombardia bombarda</name>
    <dbReference type="NCBI Taxonomy" id="252184"/>
    <lineage>
        <taxon>Eukaryota</taxon>
        <taxon>Fungi</taxon>
        <taxon>Dikarya</taxon>
        <taxon>Ascomycota</taxon>
        <taxon>Pezizomycotina</taxon>
        <taxon>Sordariomycetes</taxon>
        <taxon>Sordariomycetidae</taxon>
        <taxon>Sordariales</taxon>
        <taxon>Lasiosphaeriaceae</taxon>
        <taxon>Bombardia</taxon>
    </lineage>
</organism>
<evidence type="ECO:0000259" key="7">
    <source>
        <dbReference type="PROSITE" id="PS50850"/>
    </source>
</evidence>
<dbReference type="GO" id="GO:0005886">
    <property type="term" value="C:plasma membrane"/>
    <property type="evidence" value="ECO:0007669"/>
    <property type="project" value="TreeGrafter"/>
</dbReference>
<keyword evidence="2 6" id="KW-0812">Transmembrane</keyword>
<sequence>MSANLNGGQAGHHRDPAVLNENESQSQTTPSSEKDAAAAAAAAADGSSSSGPDTEKQSNTAPEPNAMQWDGPGDPENPKNFSLFKRTYITVMLALLVFMVAFASSVMSPTTEKLAEEFHLSSEVCILATALFVLGFAFGPLIFGPASEVLGRKQPLAVGLFLFGIFTIPVAVAKNAATVFVCRFLTGTFGSSSLAIVGGTLADIWEPLSRGVAVAGFASATFLGPVMGPIVGGFVTKSYLGWRWTQWLTLIPTMVLLAIFYVTVPETFAPVLLQKRAKRRGLDTGDAGKKGIDWGNLVRVYLFRPWIMIALEPILALITLYIGFVYGFLYLCFEAYPIAFAQERGWSLGVAALPFLAITVGVLVAVVIIIVHTKTRMKRKVEQFGDVPEERLVPMMIGSILMPAGMFWFACEFLWELEPNRLVFRLMVADCVCLALFPGTSNPNISWVPQVISGSFIGCGILLVFLQGLNYLIDVYKITANSAIAINAMFRGLLGAGFPMFANYMFQRLGVPWAMSLLAFLNVALIPVPFLFYIYGARIRKWSKFTP</sequence>
<evidence type="ECO:0000256" key="5">
    <source>
        <dbReference type="SAM" id="MobiDB-lite"/>
    </source>
</evidence>
<evidence type="ECO:0000256" key="6">
    <source>
        <dbReference type="SAM" id="Phobius"/>
    </source>
</evidence>
<keyword evidence="3 6" id="KW-1133">Transmembrane helix</keyword>
<dbReference type="PANTHER" id="PTHR23502">
    <property type="entry name" value="MAJOR FACILITATOR SUPERFAMILY"/>
    <property type="match status" value="1"/>
</dbReference>
<feature type="transmembrane region" description="Helical" evidence="6">
    <location>
        <begin position="88"/>
        <end position="108"/>
    </location>
</feature>
<dbReference type="FunFam" id="1.20.1250.20:FF:000011">
    <property type="entry name" value="MFS multidrug transporter, putative"/>
    <property type="match status" value="1"/>
</dbReference>
<evidence type="ECO:0000256" key="4">
    <source>
        <dbReference type="ARBA" id="ARBA00023136"/>
    </source>
</evidence>
<dbReference type="AlphaFoldDB" id="A0AA39WGB6"/>
<dbReference type="PROSITE" id="PS50850">
    <property type="entry name" value="MFS"/>
    <property type="match status" value="1"/>
</dbReference>
<comment type="subcellular location">
    <subcellularLocation>
        <location evidence="1">Membrane</location>
        <topology evidence="1">Multi-pass membrane protein</topology>
    </subcellularLocation>
</comment>
<feature type="compositionally biased region" description="Polar residues" evidence="5">
    <location>
        <begin position="21"/>
        <end position="31"/>
    </location>
</feature>
<dbReference type="CDD" id="cd17323">
    <property type="entry name" value="MFS_Tpo1_MDR_like"/>
    <property type="match status" value="1"/>
</dbReference>
<dbReference type="Proteomes" id="UP001174934">
    <property type="component" value="Unassembled WGS sequence"/>
</dbReference>
<gene>
    <name evidence="8" type="ORF">B0T17DRAFT_582514</name>
</gene>
<feature type="transmembrane region" description="Helical" evidence="6">
    <location>
        <begin position="422"/>
        <end position="441"/>
    </location>
</feature>
<feature type="transmembrane region" description="Helical" evidence="6">
    <location>
        <begin position="478"/>
        <end position="501"/>
    </location>
</feature>
<comment type="caution">
    <text evidence="8">The sequence shown here is derived from an EMBL/GenBank/DDBJ whole genome shotgun (WGS) entry which is preliminary data.</text>
</comment>
<feature type="domain" description="Major facilitator superfamily (MFS) profile" evidence="7">
    <location>
        <begin position="89"/>
        <end position="539"/>
    </location>
</feature>
<feature type="region of interest" description="Disordered" evidence="5">
    <location>
        <begin position="1"/>
        <end position="76"/>
    </location>
</feature>
<evidence type="ECO:0000256" key="2">
    <source>
        <dbReference type="ARBA" id="ARBA00022692"/>
    </source>
</evidence>
<feature type="compositionally biased region" description="Polar residues" evidence="5">
    <location>
        <begin position="46"/>
        <end position="62"/>
    </location>
</feature>
<evidence type="ECO:0000313" key="9">
    <source>
        <dbReference type="Proteomes" id="UP001174934"/>
    </source>
</evidence>
<dbReference type="InterPro" id="IPR020846">
    <property type="entry name" value="MFS_dom"/>
</dbReference>